<protein>
    <submittedName>
        <fullName evidence="2">Uncharacterized protein</fullName>
    </submittedName>
</protein>
<organism evidence="2 3">
    <name type="scientific">Solanum commersonii</name>
    <name type="common">Commerson's wild potato</name>
    <name type="synonym">Commerson's nightshade</name>
    <dbReference type="NCBI Taxonomy" id="4109"/>
    <lineage>
        <taxon>Eukaryota</taxon>
        <taxon>Viridiplantae</taxon>
        <taxon>Streptophyta</taxon>
        <taxon>Embryophyta</taxon>
        <taxon>Tracheophyta</taxon>
        <taxon>Spermatophyta</taxon>
        <taxon>Magnoliopsida</taxon>
        <taxon>eudicotyledons</taxon>
        <taxon>Gunneridae</taxon>
        <taxon>Pentapetalae</taxon>
        <taxon>asterids</taxon>
        <taxon>lamiids</taxon>
        <taxon>Solanales</taxon>
        <taxon>Solanaceae</taxon>
        <taxon>Solanoideae</taxon>
        <taxon>Solaneae</taxon>
        <taxon>Solanum</taxon>
    </lineage>
</organism>
<feature type="transmembrane region" description="Helical" evidence="1">
    <location>
        <begin position="6"/>
        <end position="26"/>
    </location>
</feature>
<evidence type="ECO:0000256" key="1">
    <source>
        <dbReference type="SAM" id="Phobius"/>
    </source>
</evidence>
<dbReference type="AlphaFoldDB" id="A0A9J5X1I4"/>
<accession>A0A9J5X1I4</accession>
<keyword evidence="1" id="KW-0472">Membrane</keyword>
<dbReference type="Proteomes" id="UP000824120">
    <property type="component" value="Chromosome 10"/>
</dbReference>
<keyword evidence="1" id="KW-0812">Transmembrane</keyword>
<proteinExistence type="predicted"/>
<reference evidence="2 3" key="1">
    <citation type="submission" date="2020-09" db="EMBL/GenBank/DDBJ databases">
        <title>De no assembly of potato wild relative species, Solanum commersonii.</title>
        <authorList>
            <person name="Cho K."/>
        </authorList>
    </citation>
    <scope>NUCLEOTIDE SEQUENCE [LARGE SCALE GENOMIC DNA]</scope>
    <source>
        <strain evidence="2">LZ3.2</strain>
        <tissue evidence="2">Leaf</tissue>
    </source>
</reference>
<comment type="caution">
    <text evidence="2">The sequence shown here is derived from an EMBL/GenBank/DDBJ whole genome shotgun (WGS) entry which is preliminary data.</text>
</comment>
<keyword evidence="1" id="KW-1133">Transmembrane helix</keyword>
<sequence length="108" mass="12914">MTQRLALLLFLRRFVLSFSIFMFWTIGRYSTALRNYSVKRRLLLSLPFLSPSFWLRILEQRAESIPSATRQVCLVILRLQLLRSFWAFCFFLRLSVHSSLKLQIPENK</sequence>
<name>A0A9J5X1I4_SOLCO</name>
<keyword evidence="3" id="KW-1185">Reference proteome</keyword>
<gene>
    <name evidence="2" type="ORF">H5410_052692</name>
</gene>
<evidence type="ECO:0000313" key="2">
    <source>
        <dbReference type="EMBL" id="KAG5582065.1"/>
    </source>
</evidence>
<evidence type="ECO:0000313" key="3">
    <source>
        <dbReference type="Proteomes" id="UP000824120"/>
    </source>
</evidence>
<dbReference type="EMBL" id="JACXVP010000010">
    <property type="protein sequence ID" value="KAG5582065.1"/>
    <property type="molecule type" value="Genomic_DNA"/>
</dbReference>